<gene>
    <name evidence="1" type="ORF">GGR23_001946</name>
</gene>
<dbReference type="CDD" id="cd22351">
    <property type="entry name" value="PvuII-like"/>
    <property type="match status" value="1"/>
</dbReference>
<dbReference type="RefSeq" id="WP_183366046.1">
    <property type="nucleotide sequence ID" value="NZ_JACIEZ010000003.1"/>
</dbReference>
<dbReference type="Gene3D" id="3.40.210.10">
    <property type="entry name" value="PVUII Endonuclease, subunit A"/>
    <property type="match status" value="1"/>
</dbReference>
<dbReference type="Pfam" id="PF09225">
    <property type="entry name" value="Endonuc-PvuII"/>
    <property type="match status" value="1"/>
</dbReference>
<dbReference type="InterPro" id="IPR011335">
    <property type="entry name" value="Restrct_endonuc-II-like"/>
</dbReference>
<accession>A0A7W6J4P7</accession>
<protein>
    <submittedName>
        <fullName evidence="1">Uncharacterized protein</fullName>
    </submittedName>
</protein>
<dbReference type="Proteomes" id="UP000528286">
    <property type="component" value="Unassembled WGS sequence"/>
</dbReference>
<evidence type="ECO:0000313" key="2">
    <source>
        <dbReference type="Proteomes" id="UP000528286"/>
    </source>
</evidence>
<dbReference type="AlphaFoldDB" id="A0A7W6J4P7"/>
<comment type="caution">
    <text evidence="1">The sequence shown here is derived from an EMBL/GenBank/DDBJ whole genome shotgun (WGS) entry which is preliminary data.</text>
</comment>
<keyword evidence="2" id="KW-1185">Reference proteome</keyword>
<dbReference type="SUPFAM" id="SSF52980">
    <property type="entry name" value="Restriction endonuclease-like"/>
    <property type="match status" value="1"/>
</dbReference>
<sequence length="200" mass="22886">MAPHPDWERLEKLMPAVREFQSLAVEHGIDDVFQDNGGKILQMLLALNLQGIPGREGNDAVDADGHEYELKSVNIWLTDSFSTNHHVNIPIINKYREVKWVFAIYEGIEMRRAYYLEPAQLETYFSSWEAKWLETKKDINNPKIPRNFVMEAGTLLYTDQRELDLANAAAIRRAKTKASADRRAAKKKAQADLIESQAAE</sequence>
<reference evidence="1 2" key="1">
    <citation type="submission" date="2020-08" db="EMBL/GenBank/DDBJ databases">
        <title>Genomic Encyclopedia of Type Strains, Phase IV (KMG-IV): sequencing the most valuable type-strain genomes for metagenomic binning, comparative biology and taxonomic classification.</title>
        <authorList>
            <person name="Goeker M."/>
        </authorList>
    </citation>
    <scope>NUCLEOTIDE SEQUENCE [LARGE SCALE GENOMIC DNA]</scope>
    <source>
        <strain evidence="1 2">DSM 29853</strain>
    </source>
</reference>
<proteinExistence type="predicted"/>
<dbReference type="InterPro" id="IPR038402">
    <property type="entry name" value="PvuII_sf"/>
</dbReference>
<organism evidence="1 2">
    <name type="scientific">Gellertiella hungarica</name>
    <dbReference type="NCBI Taxonomy" id="1572859"/>
    <lineage>
        <taxon>Bacteria</taxon>
        <taxon>Pseudomonadati</taxon>
        <taxon>Pseudomonadota</taxon>
        <taxon>Alphaproteobacteria</taxon>
        <taxon>Hyphomicrobiales</taxon>
        <taxon>Rhizobiaceae</taxon>
        <taxon>Gellertiella</taxon>
    </lineage>
</organism>
<dbReference type="InterPro" id="IPR015306">
    <property type="entry name" value="Restrct_endonuc_II_PvuII"/>
</dbReference>
<dbReference type="EMBL" id="JACIEZ010000003">
    <property type="protein sequence ID" value="MBB4064759.1"/>
    <property type="molecule type" value="Genomic_DNA"/>
</dbReference>
<evidence type="ECO:0000313" key="1">
    <source>
        <dbReference type="EMBL" id="MBB4064759.1"/>
    </source>
</evidence>
<name>A0A7W6J4P7_9HYPH</name>